<evidence type="ECO:0000259" key="5">
    <source>
        <dbReference type="PROSITE" id="PS51471"/>
    </source>
</evidence>
<dbReference type="InterPro" id="IPR050295">
    <property type="entry name" value="Plant_2OG-oxidoreductases"/>
</dbReference>
<dbReference type="Gene3D" id="2.60.120.330">
    <property type="entry name" value="B-lactam Antibiotic, Isopenicillin N Synthase, Chain"/>
    <property type="match status" value="2"/>
</dbReference>
<reference evidence="6" key="1">
    <citation type="submission" date="2023-02" db="EMBL/GenBank/DDBJ databases">
        <title>Genome of toxic invasive species Heracleum sosnowskyi carries increased number of genes despite the absence of recent whole-genome duplications.</title>
        <authorList>
            <person name="Schelkunov M."/>
            <person name="Shtratnikova V."/>
            <person name="Makarenko M."/>
            <person name="Klepikova A."/>
            <person name="Omelchenko D."/>
            <person name="Novikova G."/>
            <person name="Obukhova E."/>
            <person name="Bogdanov V."/>
            <person name="Penin A."/>
            <person name="Logacheva M."/>
        </authorList>
    </citation>
    <scope>NUCLEOTIDE SEQUENCE</scope>
    <source>
        <strain evidence="6">Hsosn_3</strain>
        <tissue evidence="6">Leaf</tissue>
    </source>
</reference>
<dbReference type="InterPro" id="IPR005123">
    <property type="entry name" value="Oxoglu/Fe-dep_dioxygenase_dom"/>
</dbReference>
<protein>
    <submittedName>
        <fullName evidence="6">Protein DOWNY MILDEW RESISTANCE 6</fullName>
    </submittedName>
</protein>
<evidence type="ECO:0000256" key="4">
    <source>
        <dbReference type="RuleBase" id="RU003682"/>
    </source>
</evidence>
<dbReference type="InterPro" id="IPR027443">
    <property type="entry name" value="IPNS-like_sf"/>
</dbReference>
<dbReference type="SUPFAM" id="SSF51197">
    <property type="entry name" value="Clavaminate synthase-like"/>
    <property type="match status" value="1"/>
</dbReference>
<comment type="caution">
    <text evidence="6">The sequence shown here is derived from an EMBL/GenBank/DDBJ whole genome shotgun (WGS) entry which is preliminary data.</text>
</comment>
<reference evidence="6" key="2">
    <citation type="submission" date="2023-05" db="EMBL/GenBank/DDBJ databases">
        <authorList>
            <person name="Schelkunov M.I."/>
        </authorList>
    </citation>
    <scope>NUCLEOTIDE SEQUENCE</scope>
    <source>
        <strain evidence="6">Hsosn_3</strain>
        <tissue evidence="6">Leaf</tissue>
    </source>
</reference>
<keyword evidence="3 4" id="KW-0408">Iron</keyword>
<dbReference type="Pfam" id="PF14226">
    <property type="entry name" value="DIOX_N"/>
    <property type="match status" value="1"/>
</dbReference>
<dbReference type="GO" id="GO:0046872">
    <property type="term" value="F:metal ion binding"/>
    <property type="evidence" value="ECO:0007669"/>
    <property type="project" value="UniProtKB-KW"/>
</dbReference>
<evidence type="ECO:0000256" key="2">
    <source>
        <dbReference type="ARBA" id="ARBA00022723"/>
    </source>
</evidence>
<feature type="domain" description="Fe2OG dioxygenase" evidence="5">
    <location>
        <begin position="105"/>
        <end position="248"/>
    </location>
</feature>
<dbReference type="EMBL" id="JAUIZM010000002">
    <property type="protein sequence ID" value="KAK1399391.1"/>
    <property type="molecule type" value="Genomic_DNA"/>
</dbReference>
<dbReference type="InterPro" id="IPR026992">
    <property type="entry name" value="DIOX_N"/>
</dbReference>
<evidence type="ECO:0000256" key="1">
    <source>
        <dbReference type="ARBA" id="ARBA00008056"/>
    </source>
</evidence>
<evidence type="ECO:0000256" key="3">
    <source>
        <dbReference type="ARBA" id="ARBA00023004"/>
    </source>
</evidence>
<dbReference type="Pfam" id="PF03171">
    <property type="entry name" value="2OG-FeII_Oxy"/>
    <property type="match status" value="1"/>
</dbReference>
<accession>A0AAD8N863</accession>
<organism evidence="6 7">
    <name type="scientific">Heracleum sosnowskyi</name>
    <dbReference type="NCBI Taxonomy" id="360622"/>
    <lineage>
        <taxon>Eukaryota</taxon>
        <taxon>Viridiplantae</taxon>
        <taxon>Streptophyta</taxon>
        <taxon>Embryophyta</taxon>
        <taxon>Tracheophyta</taxon>
        <taxon>Spermatophyta</taxon>
        <taxon>Magnoliopsida</taxon>
        <taxon>eudicotyledons</taxon>
        <taxon>Gunneridae</taxon>
        <taxon>Pentapetalae</taxon>
        <taxon>asterids</taxon>
        <taxon>campanulids</taxon>
        <taxon>Apiales</taxon>
        <taxon>Apiaceae</taxon>
        <taxon>Apioideae</taxon>
        <taxon>apioid superclade</taxon>
        <taxon>Tordylieae</taxon>
        <taxon>Tordyliinae</taxon>
        <taxon>Heracleum</taxon>
    </lineage>
</organism>
<dbReference type="AlphaFoldDB" id="A0AAD8N863"/>
<dbReference type="GO" id="GO:0016705">
    <property type="term" value="F:oxidoreductase activity, acting on paired donors, with incorporation or reduction of molecular oxygen"/>
    <property type="evidence" value="ECO:0007669"/>
    <property type="project" value="UniProtKB-ARBA"/>
</dbReference>
<comment type="similarity">
    <text evidence="1 4">Belongs to the iron/ascorbate-dependent oxidoreductase family.</text>
</comment>
<keyword evidence="4" id="KW-0560">Oxidoreductase</keyword>
<sequence length="297" mass="34041">MSTGMISTGIPFAKLPESYIRPESDRPNSSEVSECENVPVIDLGCDDRQLIVRQIGEACQEYGFFQVINHGVGKELAEKMQGVAREFFSLPVEEKMKLYSDDPSKTMRLSTSFNVNKETIHNWRDYLRLHCYPLDKYSPEWPSNPSSFREIVSNYCKQVRELGMRLEEAISESLGLEKEHIKKDLNVSGLQVLKQGRWLAVKPHPDAFVINIGDQFQALSNGKYKSVFHRAVVNADKPRLSIASFLCPYDCAVISAPKNLIQEGSTGIYRSFTYAEYYKRFWSRNLDDDHCLELFKN</sequence>
<keyword evidence="7" id="KW-1185">Reference proteome</keyword>
<gene>
    <name evidence="6" type="ORF">POM88_009254</name>
</gene>
<evidence type="ECO:0000313" key="7">
    <source>
        <dbReference type="Proteomes" id="UP001237642"/>
    </source>
</evidence>
<dbReference type="Proteomes" id="UP001237642">
    <property type="component" value="Unassembled WGS sequence"/>
</dbReference>
<dbReference type="PROSITE" id="PS51471">
    <property type="entry name" value="FE2OG_OXY"/>
    <property type="match status" value="1"/>
</dbReference>
<evidence type="ECO:0000313" key="6">
    <source>
        <dbReference type="EMBL" id="KAK1399391.1"/>
    </source>
</evidence>
<dbReference type="PANTHER" id="PTHR47991">
    <property type="entry name" value="OXOGLUTARATE/IRON-DEPENDENT DIOXYGENASE"/>
    <property type="match status" value="1"/>
</dbReference>
<proteinExistence type="inferred from homology"/>
<keyword evidence="2 4" id="KW-0479">Metal-binding</keyword>
<dbReference type="InterPro" id="IPR044861">
    <property type="entry name" value="IPNS-like_FE2OG_OXY"/>
</dbReference>
<name>A0AAD8N863_9APIA</name>